<dbReference type="Pfam" id="PF10629">
    <property type="entry name" value="CMI2B-like"/>
    <property type="match status" value="1"/>
</dbReference>
<name>A0AAV6YKE3_ENGPU</name>
<evidence type="ECO:0000256" key="3">
    <source>
        <dbReference type="ARBA" id="ARBA00023212"/>
    </source>
</evidence>
<comment type="subcellular location">
    <subcellularLocation>
        <location evidence="1">Cytoplasm</location>
        <location evidence="1">Cytoskeleton</location>
        <location evidence="1">Cilium axoneme</location>
    </subcellularLocation>
</comment>
<feature type="non-terminal residue" evidence="8">
    <location>
        <position position="1"/>
    </location>
</feature>
<dbReference type="PANTHER" id="PTHR34924:SF1">
    <property type="entry name" value="PROTEIN FAM166C"/>
    <property type="match status" value="1"/>
</dbReference>
<keyword evidence="4" id="KW-0966">Cell projection</keyword>
<sequence length="97" mass="11468">CSLSPYYKGGQFPTSFSNDPALVIGNRSRGWDRFLHSPTWSRYNVDHNRTEELNRFMKSAQQHRDHYRDKTGTVPQVPHYILPVQNEETYPLPQQEF</sequence>
<dbReference type="PANTHER" id="PTHR34924">
    <property type="entry name" value="UPF0573 PROTEIN C2ORF70"/>
    <property type="match status" value="1"/>
</dbReference>
<evidence type="ECO:0000256" key="5">
    <source>
        <dbReference type="ARBA" id="ARBA00035661"/>
    </source>
</evidence>
<protein>
    <recommendedName>
        <fullName evidence="6">Ciliary microtubule inner protein 2C</fullName>
    </recommendedName>
</protein>
<evidence type="ECO:0000259" key="7">
    <source>
        <dbReference type="Pfam" id="PF10629"/>
    </source>
</evidence>
<dbReference type="EMBL" id="WNYA01027867">
    <property type="protein sequence ID" value="KAG8537672.1"/>
    <property type="molecule type" value="Genomic_DNA"/>
</dbReference>
<keyword evidence="2" id="KW-0963">Cytoplasm</keyword>
<reference evidence="8" key="1">
    <citation type="thesis" date="2020" institute="ProQuest LLC" country="789 East Eisenhower Parkway, Ann Arbor, MI, USA">
        <title>Comparative Genomics and Chromosome Evolution.</title>
        <authorList>
            <person name="Mudd A.B."/>
        </authorList>
    </citation>
    <scope>NUCLEOTIDE SEQUENCE</scope>
    <source>
        <strain evidence="8">237g6f4</strain>
        <tissue evidence="8">Blood</tissue>
    </source>
</reference>
<dbReference type="Proteomes" id="UP000824782">
    <property type="component" value="Unassembled WGS sequence"/>
</dbReference>
<dbReference type="InterPro" id="IPR052329">
    <property type="entry name" value="CIMIP2C"/>
</dbReference>
<evidence type="ECO:0000256" key="1">
    <source>
        <dbReference type="ARBA" id="ARBA00004430"/>
    </source>
</evidence>
<accession>A0AAV6YKE3</accession>
<comment type="similarity">
    <text evidence="5">Belongs to the CIMIP2 family.</text>
</comment>
<evidence type="ECO:0000313" key="9">
    <source>
        <dbReference type="Proteomes" id="UP000824782"/>
    </source>
</evidence>
<dbReference type="GO" id="GO:0005930">
    <property type="term" value="C:axoneme"/>
    <property type="evidence" value="ECO:0007669"/>
    <property type="project" value="UniProtKB-SubCell"/>
</dbReference>
<gene>
    <name evidence="8" type="ORF">GDO81_024099</name>
</gene>
<organism evidence="8 9">
    <name type="scientific">Engystomops pustulosus</name>
    <name type="common">Tungara frog</name>
    <name type="synonym">Physalaemus pustulosus</name>
    <dbReference type="NCBI Taxonomy" id="76066"/>
    <lineage>
        <taxon>Eukaryota</taxon>
        <taxon>Metazoa</taxon>
        <taxon>Chordata</taxon>
        <taxon>Craniata</taxon>
        <taxon>Vertebrata</taxon>
        <taxon>Euteleostomi</taxon>
        <taxon>Amphibia</taxon>
        <taxon>Batrachia</taxon>
        <taxon>Anura</taxon>
        <taxon>Neobatrachia</taxon>
        <taxon>Hyloidea</taxon>
        <taxon>Leptodactylidae</taxon>
        <taxon>Leiuperinae</taxon>
        <taxon>Engystomops</taxon>
    </lineage>
</organism>
<dbReference type="AlphaFoldDB" id="A0AAV6YKE3"/>
<comment type="caution">
    <text evidence="8">The sequence shown here is derived from an EMBL/GenBank/DDBJ whole genome shotgun (WGS) entry which is preliminary data.</text>
</comment>
<keyword evidence="3" id="KW-0206">Cytoskeleton</keyword>
<keyword evidence="9" id="KW-1185">Reference proteome</keyword>
<evidence type="ECO:0000256" key="4">
    <source>
        <dbReference type="ARBA" id="ARBA00023273"/>
    </source>
</evidence>
<dbReference type="GO" id="GO:0015630">
    <property type="term" value="C:microtubule cytoskeleton"/>
    <property type="evidence" value="ECO:0007669"/>
    <property type="project" value="UniProtKB-ARBA"/>
</dbReference>
<evidence type="ECO:0000256" key="6">
    <source>
        <dbReference type="ARBA" id="ARBA00041160"/>
    </source>
</evidence>
<proteinExistence type="inferred from homology"/>
<evidence type="ECO:0000256" key="2">
    <source>
        <dbReference type="ARBA" id="ARBA00022490"/>
    </source>
</evidence>
<dbReference type="InterPro" id="IPR018902">
    <property type="entry name" value="CMI2A-C-like_dom"/>
</dbReference>
<feature type="domain" description="Ciliary microtubule inner protein 2A-C-like" evidence="7">
    <location>
        <begin position="3"/>
        <end position="27"/>
    </location>
</feature>
<evidence type="ECO:0000313" key="8">
    <source>
        <dbReference type="EMBL" id="KAG8537672.1"/>
    </source>
</evidence>